<feature type="transmembrane region" description="Helical" evidence="1">
    <location>
        <begin position="51"/>
        <end position="69"/>
    </location>
</feature>
<gene>
    <name evidence="2" type="ORF">LCGC14_1577500</name>
</gene>
<evidence type="ECO:0000313" key="2">
    <source>
        <dbReference type="EMBL" id="KKM27164.1"/>
    </source>
</evidence>
<reference evidence="2" key="1">
    <citation type="journal article" date="2015" name="Nature">
        <title>Complex archaea that bridge the gap between prokaryotes and eukaryotes.</title>
        <authorList>
            <person name="Spang A."/>
            <person name="Saw J.H."/>
            <person name="Jorgensen S.L."/>
            <person name="Zaremba-Niedzwiedzka K."/>
            <person name="Martijn J."/>
            <person name="Lind A.E."/>
            <person name="van Eijk R."/>
            <person name="Schleper C."/>
            <person name="Guy L."/>
            <person name="Ettema T.J."/>
        </authorList>
    </citation>
    <scope>NUCLEOTIDE SEQUENCE</scope>
</reference>
<dbReference type="EMBL" id="LAZR01012375">
    <property type="protein sequence ID" value="KKM27164.1"/>
    <property type="molecule type" value="Genomic_DNA"/>
</dbReference>
<keyword evidence="1" id="KW-0812">Transmembrane</keyword>
<keyword evidence="1" id="KW-0472">Membrane</keyword>
<name>A0A0F9J400_9ZZZZ</name>
<organism evidence="2">
    <name type="scientific">marine sediment metagenome</name>
    <dbReference type="NCBI Taxonomy" id="412755"/>
    <lineage>
        <taxon>unclassified sequences</taxon>
        <taxon>metagenomes</taxon>
        <taxon>ecological metagenomes</taxon>
    </lineage>
</organism>
<accession>A0A0F9J400</accession>
<keyword evidence="1" id="KW-1133">Transmembrane helix</keyword>
<protein>
    <submittedName>
        <fullName evidence="2">Uncharacterized protein</fullName>
    </submittedName>
</protein>
<comment type="caution">
    <text evidence="2">The sequence shown here is derived from an EMBL/GenBank/DDBJ whole genome shotgun (WGS) entry which is preliminary data.</text>
</comment>
<sequence length="121" mass="14186">MNLTKSLTPKDTEEIKPGLFIQRTNKGYRQIDPAAWNGKINWRNFLLGQNFLRNFIWFAIIIFLAWSYFHDVKAYRDFYTDVNSNPIGFCTNVSLVNTDEIQITDTLQSNYRESPEIILEG</sequence>
<evidence type="ECO:0000256" key="1">
    <source>
        <dbReference type="SAM" id="Phobius"/>
    </source>
</evidence>
<dbReference type="AlphaFoldDB" id="A0A0F9J400"/>
<proteinExistence type="predicted"/>